<keyword evidence="9 10" id="KW-0456">Lyase</keyword>
<evidence type="ECO:0000259" key="14">
    <source>
        <dbReference type="PROSITE" id="PS50853"/>
    </source>
</evidence>
<dbReference type="EMBL" id="JBHUEK010000018">
    <property type="protein sequence ID" value="MFD1779421.1"/>
    <property type="molecule type" value="Genomic_DNA"/>
</dbReference>
<evidence type="ECO:0000256" key="7">
    <source>
        <dbReference type="ARBA" id="ARBA00023085"/>
    </source>
</evidence>
<reference evidence="16" key="1">
    <citation type="journal article" date="2019" name="Int. J. Syst. Evol. Microbiol.">
        <title>The Global Catalogue of Microorganisms (GCM) 10K type strain sequencing project: providing services to taxonomists for standard genome sequencing and annotation.</title>
        <authorList>
            <consortium name="The Broad Institute Genomics Platform"/>
            <consortium name="The Broad Institute Genome Sequencing Center for Infectious Disease"/>
            <person name="Wu L."/>
            <person name="Ma J."/>
        </authorList>
    </citation>
    <scope>NUCLEOTIDE SEQUENCE [LARGE SCALE GENOMIC DNA]</scope>
    <source>
        <strain evidence="16">CCUG 15531</strain>
    </source>
</reference>
<keyword evidence="3" id="KW-0134">Cell wall</keyword>
<feature type="compositionally biased region" description="Acidic residues" evidence="11">
    <location>
        <begin position="1709"/>
        <end position="1727"/>
    </location>
</feature>
<evidence type="ECO:0000256" key="6">
    <source>
        <dbReference type="ARBA" id="ARBA00022801"/>
    </source>
</evidence>
<dbReference type="InterPro" id="IPR013783">
    <property type="entry name" value="Ig-like_fold"/>
</dbReference>
<evidence type="ECO:0000256" key="11">
    <source>
        <dbReference type="SAM" id="MobiDB-lite"/>
    </source>
</evidence>
<dbReference type="PROSITE" id="PS50847">
    <property type="entry name" value="GRAM_POS_ANCHORING"/>
    <property type="match status" value="1"/>
</dbReference>
<dbReference type="SMART" id="SM00656">
    <property type="entry name" value="Amb_all"/>
    <property type="match status" value="1"/>
</dbReference>
<evidence type="ECO:0000256" key="3">
    <source>
        <dbReference type="ARBA" id="ARBA00022512"/>
    </source>
</evidence>
<keyword evidence="4 10" id="KW-0964">Secreted</keyword>
<evidence type="ECO:0000313" key="15">
    <source>
        <dbReference type="EMBL" id="MFD1779421.1"/>
    </source>
</evidence>
<evidence type="ECO:0000256" key="2">
    <source>
        <dbReference type="ARBA" id="ARBA00008891"/>
    </source>
</evidence>
<keyword evidence="16" id="KW-1185">Reference proteome</keyword>
<keyword evidence="7" id="KW-0063">Aspartyl esterase</keyword>
<keyword evidence="12" id="KW-1133">Transmembrane helix</keyword>
<dbReference type="NCBIfam" id="TIGR01167">
    <property type="entry name" value="LPXTG_anchor"/>
    <property type="match status" value="1"/>
</dbReference>
<dbReference type="InterPro" id="IPR002022">
    <property type="entry name" value="Pec_lyase"/>
</dbReference>
<comment type="similarity">
    <text evidence="10">Belongs to the polysaccharide lyase 1 family.</text>
</comment>
<comment type="caution">
    <text evidence="15">The sequence shown here is derived from an EMBL/GenBank/DDBJ whole genome shotgun (WGS) entry which is preliminary data.</text>
</comment>
<dbReference type="Gene3D" id="2.60.40.10">
    <property type="entry name" value="Immunoglobulins"/>
    <property type="match status" value="2"/>
</dbReference>
<comment type="similarity">
    <text evidence="2">Belongs to the pectinesterase family.</text>
</comment>
<feature type="transmembrane region" description="Helical" evidence="12">
    <location>
        <begin position="1777"/>
        <end position="1797"/>
    </location>
</feature>
<feature type="region of interest" description="Disordered" evidence="11">
    <location>
        <begin position="1708"/>
        <end position="1770"/>
    </location>
</feature>
<keyword evidence="12" id="KW-0812">Transmembrane</keyword>
<evidence type="ECO:0000313" key="16">
    <source>
        <dbReference type="Proteomes" id="UP001597227"/>
    </source>
</evidence>
<dbReference type="Pfam" id="PF00746">
    <property type="entry name" value="Gram_pos_anchor"/>
    <property type="match status" value="1"/>
</dbReference>
<keyword evidence="12" id="KW-0472">Membrane</keyword>
<evidence type="ECO:0000256" key="9">
    <source>
        <dbReference type="ARBA" id="ARBA00023239"/>
    </source>
</evidence>
<dbReference type="SUPFAM" id="SSF51126">
    <property type="entry name" value="Pectin lyase-like"/>
    <property type="match status" value="2"/>
</dbReference>
<comment type="subcellular location">
    <subcellularLocation>
        <location evidence="1">Secreted</location>
        <location evidence="1">Cell wall</location>
        <topology evidence="1">Peptidoglycan-anchor</topology>
    </subcellularLocation>
</comment>
<dbReference type="InterPro" id="IPR000070">
    <property type="entry name" value="Pectinesterase_cat"/>
</dbReference>
<accession>A0ABW4MP73</accession>
<dbReference type="PROSITE" id="PS50853">
    <property type="entry name" value="FN3"/>
    <property type="match status" value="1"/>
</dbReference>
<feature type="domain" description="Gram-positive cocci surface proteins LPxTG" evidence="13">
    <location>
        <begin position="1770"/>
        <end position="1804"/>
    </location>
</feature>
<dbReference type="PANTHER" id="PTHR31321">
    <property type="entry name" value="ACYL-COA THIOESTER HYDROLASE YBHC-RELATED"/>
    <property type="match status" value="1"/>
</dbReference>
<dbReference type="InterPro" id="IPR019931">
    <property type="entry name" value="LPXTG_anchor"/>
</dbReference>
<dbReference type="Pfam" id="PF00544">
    <property type="entry name" value="Pectate_lyase_4"/>
    <property type="match status" value="2"/>
</dbReference>
<gene>
    <name evidence="15" type="ORF">ACFSFW_12135</name>
</gene>
<evidence type="ECO:0000256" key="1">
    <source>
        <dbReference type="ARBA" id="ARBA00004168"/>
    </source>
</evidence>
<keyword evidence="8" id="KW-0572">Peptidoglycan-anchor</keyword>
<name>A0ABW4MP73_9BACI</name>
<sequence>MKKKSSRLTAIMLSLILLIGSFPLPMVVKAENVPMNDTTYHYDFSELLSYTSSNPIDTVWSSDGLVRYNGAGKMYHHGDKHGLVVNDGSSFDIKVAGNAIITFTLCQYGNSGSIDVSGGASGSAFSTESVDLLVPSDGDQASFIYSGDATMLNFKINGSGYVHAITVENTSKEVEITPWSKKDFTMKIGDTTLDVAGASKKSENATVSISSGSVYYSSNANSYISTDLAGRSLGTSILTNVTPDVVQNVAVDHQTNEIIATFADQTTNPKEFKIKVQDTSAFVTPGVSDVYTFDLAGGAVPTEFTKASPIESFTTDNGLLKIAKGSSSNNPYWHDNSHGIAAYDGNYFDVKVAGDADIIFYICRYGSGEKLEVTNLAPGGTGSFDKNVFVSETDDDAITYSYTGDATTLRFTVAASGESYLHSITVKNKGTVESSPVANEQPSMPSEIDPNGTLNVTAQGHRLYVGHSDSEATISEPQKISYYVFNGREKVTTIEADIKISAIGSSSNNGLFFGMMEDASEISKIATVGIRGDGRIRNVYSKTTTPSNPSAGSMDIKYSVGDVIHLLSKKDENGWHTEATVNSETTKVDIDYSKIADIDANTSVKYGFGFANVNAAITNLTLKDDNGNELYNQNKAYEPIGTAPTVSSVESPVVSSDRTKVTVNWSGETPDGDGAYVVELSTDGGKTYTTLSSRVTEKSYTVDVEESGNYQFRISGICGDEKTPAVVSASIDILKPLTQPIVTIESGDRVLTVKWDRIGEANSYEVYRKTSEQTEYSLIDEISDPSYIDRNVVNETPYYYYVIAKSDSNSSNPSVPVLSVPTAGRTGQYVYEDKATEIFITKKSYDTVFTNKATIQGVVGNKGKMKVVVNDVEIEEVSLKAKESFDFLVSLEEGRNDVNFYFRDTDGGVTRKTFNFVYLTNYDMVVNAAYSGIEGAESTEIPGVKVFSTVQAAVNSVPSDNKERVVILIKEGTYFEHLRVSSPYISLIGEDQEKVNLQFYDPVLSPEGGSTSDRNATYIQSTATGFSAENLTFENTYKYLGDGTKSNESADALRVDADESTFVNVKLVGYQDTLMANSNHQYYYKSHILGNVDFIYGSAQALFEDTDIVFRYNANKNSGYVSAPRTDKAEKYGYIFYNSRITAEEGASGSKYLLARPWGPDGAATFINTYMSDIINKETPYADMSGNLAVNARFYEYYSYGGGFAIHSGRPQISKSQAEEMVTPSYLGWDPHSVITATSKNEYVGNVQTQTEEKFVEKEYVNDAAEPDSTDDTGLGKFELEGYAQAQGVTGGGLLLETSTNYYKVSSAEEFLNALFTIKSNGKASVIELTKDIGLGSIEIGDVMKDYSGIIKPANHQPLLHPTLLEAGVSTIDIDGMSNLTIFSQNGAKLNHVTFNIANSSNIIIRNLVFDELWEWDEFSKGDYDRNDWDYITVQEGSTGIWIDHSTFYKAYDGIIDVKKAGNSNTTDVTISWSEFLPGSEGSFFDVMMEKLETNPEQYPYYNELLTTHGMTKEQIREYSFGQKKLHLVGASDTEENTSNLRVTLANNFYKNSMDRIPRLRGGYGHVYNTIIDSSELYELRKSLADEAVAEKIVSNGAISTLGASVLVENSTISGVMRPLLSGNGSSPAGYIDAVNSLYTLDDVKEELSVIDYTGSGLTLNVSEFRNSLPYNDYQLYEADSLYTLVYPYVGAGKIQMTPVQWEKVVYNDDSEETPGETPETGENDNGEEGKQQEGSDKEKDKDKDKDGTHEDGQEKQDKDSNNSSDGKELPKTATSIYNWLMLGGAFLLAGVAIYLYQRRKRLN</sequence>
<protein>
    <submittedName>
        <fullName evidence="15">Pectinesterase family protein</fullName>
    </submittedName>
</protein>
<dbReference type="InterPro" id="IPR012334">
    <property type="entry name" value="Pectin_lyas_fold"/>
</dbReference>
<dbReference type="PANTHER" id="PTHR31321:SF57">
    <property type="entry name" value="PECTINESTERASE 53-RELATED"/>
    <property type="match status" value="1"/>
</dbReference>
<evidence type="ECO:0000259" key="13">
    <source>
        <dbReference type="PROSITE" id="PS50847"/>
    </source>
</evidence>
<evidence type="ECO:0000256" key="4">
    <source>
        <dbReference type="ARBA" id="ARBA00022525"/>
    </source>
</evidence>
<dbReference type="RefSeq" id="WP_388038585.1">
    <property type="nucleotide sequence ID" value="NZ_JBHUEK010000018.1"/>
</dbReference>
<dbReference type="SUPFAM" id="SSF49265">
    <property type="entry name" value="Fibronectin type III"/>
    <property type="match status" value="1"/>
</dbReference>
<feature type="compositionally biased region" description="Basic and acidic residues" evidence="11">
    <location>
        <begin position="1728"/>
        <end position="1770"/>
    </location>
</feature>
<evidence type="ECO:0000256" key="5">
    <source>
        <dbReference type="ARBA" id="ARBA00022729"/>
    </source>
</evidence>
<dbReference type="InterPro" id="IPR036116">
    <property type="entry name" value="FN3_sf"/>
</dbReference>
<dbReference type="Proteomes" id="UP001597227">
    <property type="component" value="Unassembled WGS sequence"/>
</dbReference>
<evidence type="ECO:0000256" key="10">
    <source>
        <dbReference type="RuleBase" id="RU361173"/>
    </source>
</evidence>
<proteinExistence type="inferred from homology"/>
<dbReference type="Pfam" id="PF01095">
    <property type="entry name" value="Pectinesterase"/>
    <property type="match status" value="1"/>
</dbReference>
<feature type="domain" description="Fibronectin type-III" evidence="14">
    <location>
        <begin position="736"/>
        <end position="825"/>
    </location>
</feature>
<dbReference type="InterPro" id="IPR011050">
    <property type="entry name" value="Pectin_lyase_fold/virulence"/>
</dbReference>
<dbReference type="Gene3D" id="2.160.20.10">
    <property type="entry name" value="Single-stranded right-handed beta-helix, Pectin lyase-like"/>
    <property type="match status" value="2"/>
</dbReference>
<keyword evidence="10" id="KW-0624">Polysaccharide degradation</keyword>
<keyword evidence="5" id="KW-0732">Signal</keyword>
<keyword evidence="10" id="KW-0119">Carbohydrate metabolism</keyword>
<dbReference type="InterPro" id="IPR003961">
    <property type="entry name" value="FN3_dom"/>
</dbReference>
<evidence type="ECO:0000256" key="12">
    <source>
        <dbReference type="SAM" id="Phobius"/>
    </source>
</evidence>
<evidence type="ECO:0000256" key="8">
    <source>
        <dbReference type="ARBA" id="ARBA00023088"/>
    </source>
</evidence>
<organism evidence="15 16">
    <name type="scientific">Fredinandcohnia salidurans</name>
    <dbReference type="NCBI Taxonomy" id="2595041"/>
    <lineage>
        <taxon>Bacteria</taxon>
        <taxon>Bacillati</taxon>
        <taxon>Bacillota</taxon>
        <taxon>Bacilli</taxon>
        <taxon>Bacillales</taxon>
        <taxon>Bacillaceae</taxon>
        <taxon>Fredinandcohnia</taxon>
    </lineage>
</organism>
<keyword evidence="6" id="KW-0378">Hydrolase</keyword>